<proteinExistence type="inferred from homology"/>
<protein>
    <submittedName>
        <fullName evidence="2">SDR family NAD(P)-dependent oxidoreductase</fullName>
    </submittedName>
</protein>
<dbReference type="SUPFAM" id="SSF51735">
    <property type="entry name" value="NAD(P)-binding Rossmann-fold domains"/>
    <property type="match status" value="1"/>
</dbReference>
<dbReference type="PANTHER" id="PTHR43943">
    <property type="entry name" value="DEHYDROGENASE/REDUCTASE (SDR FAMILY) MEMBER 4"/>
    <property type="match status" value="1"/>
</dbReference>
<dbReference type="RefSeq" id="WP_281488566.1">
    <property type="nucleotide sequence ID" value="NZ_JASATX010000002.1"/>
</dbReference>
<comment type="caution">
    <text evidence="2">The sequence shown here is derived from an EMBL/GenBank/DDBJ whole genome shotgun (WGS) entry which is preliminary data.</text>
</comment>
<dbReference type="EMBL" id="JASATX010000002">
    <property type="protein sequence ID" value="MDI2098790.1"/>
    <property type="molecule type" value="Genomic_DNA"/>
</dbReference>
<name>A0AAW6TBQ7_9MICO</name>
<dbReference type="Gene3D" id="3.40.50.720">
    <property type="entry name" value="NAD(P)-binding Rossmann-like Domain"/>
    <property type="match status" value="1"/>
</dbReference>
<keyword evidence="3" id="KW-1185">Reference proteome</keyword>
<dbReference type="InterPro" id="IPR036291">
    <property type="entry name" value="NAD(P)-bd_dom_sf"/>
</dbReference>
<dbReference type="PANTHER" id="PTHR43943:SF2">
    <property type="entry name" value="DEHYDROGENASE_REDUCTASE 4"/>
    <property type="match status" value="1"/>
</dbReference>
<dbReference type="PRINTS" id="PR00081">
    <property type="entry name" value="GDHRDH"/>
</dbReference>
<accession>A0AAW6TBQ7</accession>
<evidence type="ECO:0000256" key="1">
    <source>
        <dbReference type="ARBA" id="ARBA00006484"/>
    </source>
</evidence>
<dbReference type="Pfam" id="PF00106">
    <property type="entry name" value="adh_short"/>
    <property type="match status" value="1"/>
</dbReference>
<dbReference type="AlphaFoldDB" id="A0AAW6TBQ7"/>
<sequence>MSGIARSPSAGDVAPRGSQLAGRVAVITGSTRGLGLAMARVLGRSGATVVVSSRDEAHVNAAIDPLRAEGLDVTGVTCDTTVLADVEALRDHARARGTLSIWVNNAGISGVYGPTASTPIDDFTRVVRTNVIGTFHGSRMALPIFLEQGFGDLVNLYGEGDNGLNWFTLITRGLRSALTGRLRAANRPKLEVSTLEPADTHGAESIQF</sequence>
<comment type="similarity">
    <text evidence="1">Belongs to the short-chain dehydrogenases/reductases (SDR) family.</text>
</comment>
<evidence type="ECO:0000313" key="3">
    <source>
        <dbReference type="Proteomes" id="UP001321506"/>
    </source>
</evidence>
<dbReference type="Proteomes" id="UP001321506">
    <property type="component" value="Unassembled WGS sequence"/>
</dbReference>
<evidence type="ECO:0000313" key="2">
    <source>
        <dbReference type="EMBL" id="MDI2098790.1"/>
    </source>
</evidence>
<dbReference type="CDD" id="cd05233">
    <property type="entry name" value="SDR_c"/>
    <property type="match status" value="1"/>
</dbReference>
<organism evidence="2 3">
    <name type="scientific">Ruicaihuangia caeni</name>
    <dbReference type="NCBI Taxonomy" id="3042517"/>
    <lineage>
        <taxon>Bacteria</taxon>
        <taxon>Bacillati</taxon>
        <taxon>Actinomycetota</taxon>
        <taxon>Actinomycetes</taxon>
        <taxon>Micrococcales</taxon>
        <taxon>Microbacteriaceae</taxon>
        <taxon>Ruicaihuangia</taxon>
    </lineage>
</organism>
<gene>
    <name evidence="2" type="ORF">QF206_07405</name>
</gene>
<reference evidence="2 3" key="1">
    <citation type="submission" date="2023-04" db="EMBL/GenBank/DDBJ databases">
        <title>Klugiella caeni sp. nov. isolated from the sludge of biochemical tank.</title>
        <authorList>
            <person name="Geng K."/>
        </authorList>
    </citation>
    <scope>NUCLEOTIDE SEQUENCE [LARGE SCALE GENOMIC DNA]</scope>
    <source>
        <strain evidence="2 3">YN-L-19</strain>
    </source>
</reference>
<dbReference type="InterPro" id="IPR002347">
    <property type="entry name" value="SDR_fam"/>
</dbReference>